<evidence type="ECO:0000256" key="1">
    <source>
        <dbReference type="ARBA" id="ARBA00022679"/>
    </source>
</evidence>
<keyword evidence="5" id="KW-0472">Membrane</keyword>
<dbReference type="WBParaSite" id="jg23116">
    <property type="protein sequence ID" value="jg23116"/>
    <property type="gene ID" value="jg23116"/>
</dbReference>
<dbReference type="GO" id="GO:0005783">
    <property type="term" value="C:endoplasmic reticulum"/>
    <property type="evidence" value="ECO:0007669"/>
    <property type="project" value="TreeGrafter"/>
</dbReference>
<evidence type="ECO:0000256" key="3">
    <source>
        <dbReference type="ARBA" id="ARBA00022989"/>
    </source>
</evidence>
<proteinExistence type="predicted"/>
<accession>A0A915DUL7</accession>
<dbReference type="GO" id="GO:0004366">
    <property type="term" value="F:glycerol-3-phosphate O-acyltransferase activity"/>
    <property type="evidence" value="ECO:0007669"/>
    <property type="project" value="TreeGrafter"/>
</dbReference>
<keyword evidence="6" id="KW-0012">Acyltransferase</keyword>
<dbReference type="Proteomes" id="UP000887574">
    <property type="component" value="Unplaced"/>
</dbReference>
<sequence length="79" mass="9202">MMTSWAIICHVWYLPPMERLIGENAIDFASRVKKTIARKGGLVDLEWDGQLKRSKVPAKLLAKQQEKYFQRYSRYAAEA</sequence>
<dbReference type="AlphaFoldDB" id="A0A915DUL7"/>
<reference evidence="8" key="1">
    <citation type="submission" date="2022-11" db="UniProtKB">
        <authorList>
            <consortium name="WormBaseParasite"/>
        </authorList>
    </citation>
    <scope>IDENTIFICATION</scope>
</reference>
<evidence type="ECO:0000313" key="7">
    <source>
        <dbReference type="Proteomes" id="UP000887574"/>
    </source>
</evidence>
<protein>
    <submittedName>
        <fullName evidence="8">Uncharacterized protein</fullName>
    </submittedName>
</protein>
<keyword evidence="7" id="KW-1185">Reference proteome</keyword>
<evidence type="ECO:0000256" key="2">
    <source>
        <dbReference type="ARBA" id="ARBA00022692"/>
    </source>
</evidence>
<keyword evidence="4" id="KW-0443">Lipid metabolism</keyword>
<keyword evidence="1" id="KW-0808">Transferase</keyword>
<evidence type="ECO:0000256" key="4">
    <source>
        <dbReference type="ARBA" id="ARBA00023098"/>
    </source>
</evidence>
<dbReference type="PANTHER" id="PTHR23063">
    <property type="entry name" value="PHOSPHOLIPID ACYLTRANSFERASE"/>
    <property type="match status" value="1"/>
</dbReference>
<keyword evidence="3" id="KW-1133">Transmembrane helix</keyword>
<dbReference type="GO" id="GO:0019432">
    <property type="term" value="P:triglyceride biosynthetic process"/>
    <property type="evidence" value="ECO:0007669"/>
    <property type="project" value="TreeGrafter"/>
</dbReference>
<evidence type="ECO:0000256" key="5">
    <source>
        <dbReference type="ARBA" id="ARBA00023136"/>
    </source>
</evidence>
<dbReference type="PANTHER" id="PTHR23063:SF2">
    <property type="entry name" value="GLYCEROL-3-PHOSPHATE ACYLTRANSFERASE 4, ISOFORM D-RELATED"/>
    <property type="match status" value="1"/>
</dbReference>
<name>A0A915DUL7_9BILA</name>
<evidence type="ECO:0000256" key="6">
    <source>
        <dbReference type="ARBA" id="ARBA00023315"/>
    </source>
</evidence>
<evidence type="ECO:0000313" key="8">
    <source>
        <dbReference type="WBParaSite" id="jg23116"/>
    </source>
</evidence>
<keyword evidence="2" id="KW-0812">Transmembrane</keyword>
<organism evidence="7 8">
    <name type="scientific">Ditylenchus dipsaci</name>
    <dbReference type="NCBI Taxonomy" id="166011"/>
    <lineage>
        <taxon>Eukaryota</taxon>
        <taxon>Metazoa</taxon>
        <taxon>Ecdysozoa</taxon>
        <taxon>Nematoda</taxon>
        <taxon>Chromadorea</taxon>
        <taxon>Rhabditida</taxon>
        <taxon>Tylenchina</taxon>
        <taxon>Tylenchomorpha</taxon>
        <taxon>Sphaerularioidea</taxon>
        <taxon>Anguinidae</taxon>
        <taxon>Anguininae</taxon>
        <taxon>Ditylenchus</taxon>
    </lineage>
</organism>